<gene>
    <name evidence="1" type="ORF">PSON_ATCC_30995.1.T0950034</name>
</gene>
<protein>
    <submittedName>
        <fullName evidence="1">Uncharacterized protein</fullName>
    </submittedName>
</protein>
<comment type="caution">
    <text evidence="1">The sequence shown here is derived from an EMBL/GenBank/DDBJ whole genome shotgun (WGS) entry which is preliminary data.</text>
</comment>
<keyword evidence="2" id="KW-1185">Reference proteome</keyword>
<evidence type="ECO:0000313" key="1">
    <source>
        <dbReference type="EMBL" id="CAD8110065.1"/>
    </source>
</evidence>
<accession>A0A8S1Q4V8</accession>
<evidence type="ECO:0000313" key="2">
    <source>
        <dbReference type="Proteomes" id="UP000692954"/>
    </source>
</evidence>
<sequence>MNNHITPDYLDHIDRVQKQRSKSLKYNDESFQSRNSSYNVNRKLPDLNSTKIYSAAQMNQIINHANICGLLYKKPQHQKFIEQNRKYLEDVRNLQKSWHNFKIRQEEQNQEFNRIPMEQHYQFKLYNKRREMNIQRLIQEQKTLYQSNKTQTIEATQSNNQD</sequence>
<dbReference type="EMBL" id="CAJJDN010000095">
    <property type="protein sequence ID" value="CAD8110065.1"/>
    <property type="molecule type" value="Genomic_DNA"/>
</dbReference>
<organism evidence="1 2">
    <name type="scientific">Paramecium sonneborni</name>
    <dbReference type="NCBI Taxonomy" id="65129"/>
    <lineage>
        <taxon>Eukaryota</taxon>
        <taxon>Sar</taxon>
        <taxon>Alveolata</taxon>
        <taxon>Ciliophora</taxon>
        <taxon>Intramacronucleata</taxon>
        <taxon>Oligohymenophorea</taxon>
        <taxon>Peniculida</taxon>
        <taxon>Parameciidae</taxon>
        <taxon>Paramecium</taxon>
    </lineage>
</organism>
<proteinExistence type="predicted"/>
<dbReference type="AlphaFoldDB" id="A0A8S1Q4V8"/>
<name>A0A8S1Q4V8_9CILI</name>
<dbReference type="Proteomes" id="UP000692954">
    <property type="component" value="Unassembled WGS sequence"/>
</dbReference>
<reference evidence="1" key="1">
    <citation type="submission" date="2021-01" db="EMBL/GenBank/DDBJ databases">
        <authorList>
            <consortium name="Genoscope - CEA"/>
            <person name="William W."/>
        </authorList>
    </citation>
    <scope>NUCLEOTIDE SEQUENCE</scope>
</reference>